<dbReference type="SMART" id="SM00895">
    <property type="entry name" value="FCD"/>
    <property type="match status" value="1"/>
</dbReference>
<organism evidence="6 7">
    <name type="scientific">Aeribacillus pallidus</name>
    <dbReference type="NCBI Taxonomy" id="33936"/>
    <lineage>
        <taxon>Bacteria</taxon>
        <taxon>Bacillati</taxon>
        <taxon>Bacillota</taxon>
        <taxon>Bacilli</taxon>
        <taxon>Bacillales</taxon>
        <taxon>Bacillaceae</taxon>
        <taxon>Aeribacillus</taxon>
    </lineage>
</organism>
<dbReference type="EMBL" id="CP017703">
    <property type="protein sequence ID" value="ASS89208.1"/>
    <property type="molecule type" value="Genomic_DNA"/>
</dbReference>
<protein>
    <recommendedName>
        <fullName evidence="4">HTH gntR-type domain-containing protein</fullName>
    </recommendedName>
</protein>
<name>A0A165XEG2_9BACI</name>
<evidence type="ECO:0000256" key="2">
    <source>
        <dbReference type="ARBA" id="ARBA00023125"/>
    </source>
</evidence>
<dbReference type="PRINTS" id="PR00035">
    <property type="entry name" value="HTHGNTR"/>
</dbReference>
<feature type="domain" description="HTH gntR-type" evidence="4">
    <location>
        <begin position="10"/>
        <end position="78"/>
    </location>
</feature>
<dbReference type="SMART" id="SM00345">
    <property type="entry name" value="HTH_GNTR"/>
    <property type="match status" value="1"/>
</dbReference>
<dbReference type="InterPro" id="IPR036390">
    <property type="entry name" value="WH_DNA-bd_sf"/>
</dbReference>
<keyword evidence="3" id="KW-0804">Transcription</keyword>
<dbReference type="Proteomes" id="UP000076476">
    <property type="component" value="Unassembled WGS sequence"/>
</dbReference>
<dbReference type="InterPro" id="IPR036388">
    <property type="entry name" value="WH-like_DNA-bd_sf"/>
</dbReference>
<accession>A0A165XEG2</accession>
<dbReference type="Gene3D" id="1.20.120.530">
    <property type="entry name" value="GntR ligand-binding domain-like"/>
    <property type="match status" value="1"/>
</dbReference>
<dbReference type="GeneID" id="301127410"/>
<keyword evidence="1" id="KW-0805">Transcription regulation</keyword>
<evidence type="ECO:0000313" key="5">
    <source>
        <dbReference type="EMBL" id="ASS89208.1"/>
    </source>
</evidence>
<evidence type="ECO:0000256" key="3">
    <source>
        <dbReference type="ARBA" id="ARBA00023163"/>
    </source>
</evidence>
<dbReference type="SUPFAM" id="SSF48008">
    <property type="entry name" value="GntR ligand-binding domain-like"/>
    <property type="match status" value="1"/>
</dbReference>
<reference evidence="6 7" key="1">
    <citation type="submission" date="2016-04" db="EMBL/GenBank/DDBJ databases">
        <title>Draft genome sequence of Aeribacillus pallidus 8m3 from petroleum reservoir.</title>
        <authorList>
            <person name="Poltaraus A.B."/>
            <person name="Nazina T.N."/>
            <person name="Tourova T.P."/>
            <person name="Malakho S.M."/>
            <person name="Korshunova A.V."/>
            <person name="Sokolova D.S."/>
        </authorList>
    </citation>
    <scope>NUCLEOTIDE SEQUENCE [LARGE SCALE GENOMIC DNA]</scope>
    <source>
        <strain evidence="6 7">8m3</strain>
    </source>
</reference>
<accession>A0A164AEL7</accession>
<dbReference type="PANTHER" id="PTHR43537">
    <property type="entry name" value="TRANSCRIPTIONAL REGULATOR, GNTR FAMILY"/>
    <property type="match status" value="1"/>
</dbReference>
<dbReference type="Pfam" id="PF00392">
    <property type="entry name" value="GntR"/>
    <property type="match status" value="1"/>
</dbReference>
<dbReference type="KEGG" id="apak:AP3564_02020"/>
<dbReference type="Pfam" id="PF07729">
    <property type="entry name" value="FCD"/>
    <property type="match status" value="1"/>
</dbReference>
<dbReference type="EMBL" id="LWBR01000034">
    <property type="protein sequence ID" value="KZN95938.1"/>
    <property type="molecule type" value="Genomic_DNA"/>
</dbReference>
<dbReference type="InterPro" id="IPR008920">
    <property type="entry name" value="TF_FadR/GntR_C"/>
</dbReference>
<keyword evidence="2" id="KW-0238">DNA-binding</keyword>
<dbReference type="RefSeq" id="WP_063388402.1">
    <property type="nucleotide sequence ID" value="NZ_CP017703.1"/>
</dbReference>
<dbReference type="PANTHER" id="PTHR43537:SF5">
    <property type="entry name" value="UXU OPERON TRANSCRIPTIONAL REGULATOR"/>
    <property type="match status" value="1"/>
</dbReference>
<evidence type="ECO:0000259" key="4">
    <source>
        <dbReference type="PROSITE" id="PS50949"/>
    </source>
</evidence>
<gene>
    <name evidence="5" type="ORF">AP3564_02020</name>
    <name evidence="6" type="ORF">AZI98_11340</name>
</gene>
<keyword evidence="7" id="KW-1185">Reference proteome</keyword>
<evidence type="ECO:0000256" key="1">
    <source>
        <dbReference type="ARBA" id="ARBA00023015"/>
    </source>
</evidence>
<sequence length="237" mass="27639">MFENIRFDRSTVPNKIVEELKSLIQENKLKPGEKLPSERELSLKLNVSRNTIREAYKVLSTLGFIEIKQGNGVFVADGTNNLAQLANHYFVKSDQFADLFEIRMLIETQAVVWTVERASDSEIDVLYQFVKETVQLISENKVNEKILSERDHKFHIRIAELSKNAIAYRIMNSLTSLFNNIRVETSKIPDRMHHSWLEHLEIVEMIKKRDIIRSRKSMEKHLQSVEQTLENAKRDNG</sequence>
<dbReference type="Proteomes" id="UP000214606">
    <property type="component" value="Chromosome"/>
</dbReference>
<dbReference type="OrthoDB" id="214086at2"/>
<dbReference type="InterPro" id="IPR000524">
    <property type="entry name" value="Tscrpt_reg_HTH_GntR"/>
</dbReference>
<dbReference type="AlphaFoldDB" id="A0A165XEG2"/>
<dbReference type="PROSITE" id="PS50949">
    <property type="entry name" value="HTH_GNTR"/>
    <property type="match status" value="1"/>
</dbReference>
<evidence type="ECO:0000313" key="6">
    <source>
        <dbReference type="EMBL" id="KZN95938.1"/>
    </source>
</evidence>
<dbReference type="STRING" id="33936.AZI98_11340"/>
<dbReference type="GO" id="GO:0003677">
    <property type="term" value="F:DNA binding"/>
    <property type="evidence" value="ECO:0007669"/>
    <property type="project" value="UniProtKB-KW"/>
</dbReference>
<evidence type="ECO:0000313" key="8">
    <source>
        <dbReference type="Proteomes" id="UP000214606"/>
    </source>
</evidence>
<evidence type="ECO:0000313" key="7">
    <source>
        <dbReference type="Proteomes" id="UP000076476"/>
    </source>
</evidence>
<dbReference type="SUPFAM" id="SSF46785">
    <property type="entry name" value="Winged helix' DNA-binding domain"/>
    <property type="match status" value="1"/>
</dbReference>
<reference evidence="5 8" key="2">
    <citation type="submission" date="2016-10" db="EMBL/GenBank/DDBJ databases">
        <title>The whole genome sequencing and assembly of Aeribacillus pallidus KCTC3564 strain.</title>
        <authorList>
            <person name="Lee Y.-J."/>
            <person name="Park M.-K."/>
            <person name="Yi H."/>
            <person name="Bahn Y.-S."/>
            <person name="Kim J.F."/>
            <person name="Lee D.-W."/>
        </authorList>
    </citation>
    <scope>NUCLEOTIDE SEQUENCE [LARGE SCALE GENOMIC DNA]</scope>
    <source>
        <strain evidence="5 8">KCTC3564</strain>
    </source>
</reference>
<dbReference type="GO" id="GO:0003700">
    <property type="term" value="F:DNA-binding transcription factor activity"/>
    <property type="evidence" value="ECO:0007669"/>
    <property type="project" value="InterPro"/>
</dbReference>
<dbReference type="InterPro" id="IPR011711">
    <property type="entry name" value="GntR_C"/>
</dbReference>
<dbReference type="CDD" id="cd07377">
    <property type="entry name" value="WHTH_GntR"/>
    <property type="match status" value="1"/>
</dbReference>
<dbReference type="Gene3D" id="1.10.10.10">
    <property type="entry name" value="Winged helix-like DNA-binding domain superfamily/Winged helix DNA-binding domain"/>
    <property type="match status" value="1"/>
</dbReference>
<proteinExistence type="predicted"/>